<dbReference type="SMART" id="SM00028">
    <property type="entry name" value="TPR"/>
    <property type="match status" value="7"/>
</dbReference>
<protein>
    <submittedName>
        <fullName evidence="8">TPR repeat-containing protein</fullName>
    </submittedName>
</protein>
<keyword evidence="5 7" id="KW-0802">TPR repeat</keyword>
<feature type="repeat" description="TPR" evidence="7">
    <location>
        <begin position="493"/>
        <end position="526"/>
    </location>
</feature>
<evidence type="ECO:0000256" key="6">
    <source>
        <dbReference type="ARBA" id="ARBA00023306"/>
    </source>
</evidence>
<keyword evidence="1" id="KW-0132">Cell division</keyword>
<dbReference type="GeneID" id="31356804"/>
<dbReference type="GO" id="GO:0005680">
    <property type="term" value="C:anaphase-promoting complex"/>
    <property type="evidence" value="ECO:0007669"/>
    <property type="project" value="TreeGrafter"/>
</dbReference>
<keyword evidence="9" id="KW-1185">Reference proteome</keyword>
<dbReference type="SUPFAM" id="SSF48452">
    <property type="entry name" value="TPR-like"/>
    <property type="match status" value="1"/>
</dbReference>
<dbReference type="InterPro" id="IPR011990">
    <property type="entry name" value="TPR-like_helical_dom_sf"/>
</dbReference>
<evidence type="ECO:0000256" key="2">
    <source>
        <dbReference type="ARBA" id="ARBA00022737"/>
    </source>
</evidence>
<gene>
    <name evidence="8" type="primary">anapc6</name>
    <name evidence="8" type="ORF">PPL_01274</name>
</gene>
<accession>D3AYL4</accession>
<dbReference type="Pfam" id="PF12895">
    <property type="entry name" value="ANAPC3"/>
    <property type="match status" value="1"/>
</dbReference>
<evidence type="ECO:0000256" key="4">
    <source>
        <dbReference type="ARBA" id="ARBA00022786"/>
    </source>
</evidence>
<dbReference type="Pfam" id="PF13424">
    <property type="entry name" value="TPR_12"/>
    <property type="match status" value="1"/>
</dbReference>
<dbReference type="GO" id="GO:0031145">
    <property type="term" value="P:anaphase-promoting complex-dependent catabolic process"/>
    <property type="evidence" value="ECO:0007669"/>
    <property type="project" value="TreeGrafter"/>
</dbReference>
<sequence length="544" mass="63223">MDIDKLKVQLCKLVTDSLDRHSYSASIFYCDKLLQLSTPNPSKEYSDNIYLYCDCLFRDKQYQRTSFLLQKYIEQPNSIVYKKHIYLAGRAKLELQNWENVLKILGDDDQQMLQYYNIVDNQQQQQQNDTNQSINISSMISLLRAKAFEGLDNLKKAKYWYIKSLKQDYKNHESFESLVNNHILNYTEELELISLLNFSAQDKWLEELYSTLLKKKDNKKRFINIDCGDQSINQSLINIILKDDKYYNNKTCLMVNLSSMYELGMKNELHYQCHQLIDSQIQPAIAWYGIACYYHLIQNIDMTQKAFTKSTTYDSKLGASWLGFGHYFANKGEHDQAMSAYRTASRLLTGLHLPLLCIGMELIGIHNFNLAEQYLQQALDICPYDPLIYNELGVIAYKAHDFKQAIQFFLKALDIANFNQQQSSNNNSNSNSNILFKSNNTSSSIIKSQFPTLFNAAYEPTLFNLAHCYRKCRQFNEALKYYQIAHTLSPGNSSIYSALGFTHHLQGNFDEAIDYYHQSLSIRDDNFTNTLLNKALSLSLLKFE</sequence>
<feature type="repeat" description="TPR" evidence="7">
    <location>
        <begin position="459"/>
        <end position="492"/>
    </location>
</feature>
<dbReference type="Gene3D" id="1.25.40.10">
    <property type="entry name" value="Tetratricopeptide repeat domain"/>
    <property type="match status" value="1"/>
</dbReference>
<evidence type="ECO:0000313" key="8">
    <source>
        <dbReference type="EMBL" id="EFA86041.1"/>
    </source>
</evidence>
<dbReference type="InterPro" id="IPR019734">
    <property type="entry name" value="TPR_rpt"/>
</dbReference>
<reference evidence="8 9" key="1">
    <citation type="journal article" date="2011" name="Genome Res.">
        <title>Phylogeny-wide analysis of social amoeba genomes highlights ancient origins for complex intercellular communication.</title>
        <authorList>
            <person name="Heidel A.J."/>
            <person name="Lawal H.M."/>
            <person name="Felder M."/>
            <person name="Schilde C."/>
            <person name="Helps N.R."/>
            <person name="Tunggal B."/>
            <person name="Rivero F."/>
            <person name="John U."/>
            <person name="Schleicher M."/>
            <person name="Eichinger L."/>
            <person name="Platzer M."/>
            <person name="Noegel A.A."/>
            <person name="Schaap P."/>
            <person name="Gloeckner G."/>
        </authorList>
    </citation>
    <scope>NUCLEOTIDE SEQUENCE [LARGE SCALE GENOMIC DNA]</scope>
    <source>
        <strain evidence="9">ATCC 26659 / Pp 5 / PN500</strain>
    </source>
</reference>
<dbReference type="PROSITE" id="PS50005">
    <property type="entry name" value="TPR"/>
    <property type="match status" value="3"/>
</dbReference>
<keyword evidence="6" id="KW-0131">Cell cycle</keyword>
<dbReference type="FunCoup" id="D3AYL4">
    <property type="interactions" value="474"/>
</dbReference>
<dbReference type="AlphaFoldDB" id="D3AYL4"/>
<evidence type="ECO:0000256" key="7">
    <source>
        <dbReference type="PROSITE-ProRule" id="PRU00339"/>
    </source>
</evidence>
<dbReference type="STRING" id="670386.D3AYL4"/>
<dbReference type="GO" id="GO:0045842">
    <property type="term" value="P:positive regulation of mitotic metaphase/anaphase transition"/>
    <property type="evidence" value="ECO:0007669"/>
    <property type="project" value="TreeGrafter"/>
</dbReference>
<dbReference type="GO" id="GO:0005737">
    <property type="term" value="C:cytoplasm"/>
    <property type="evidence" value="ECO:0007669"/>
    <property type="project" value="TreeGrafter"/>
</dbReference>
<dbReference type="EMBL" id="ADBJ01000004">
    <property type="protein sequence ID" value="EFA86041.1"/>
    <property type="molecule type" value="Genomic_DNA"/>
</dbReference>
<dbReference type="Pfam" id="PF13432">
    <property type="entry name" value="TPR_16"/>
    <property type="match status" value="1"/>
</dbReference>
<dbReference type="OMA" id="DPFHNNA"/>
<evidence type="ECO:0000256" key="3">
    <source>
        <dbReference type="ARBA" id="ARBA00022776"/>
    </source>
</evidence>
<dbReference type="SUPFAM" id="SSF81901">
    <property type="entry name" value="HCP-like"/>
    <property type="match status" value="1"/>
</dbReference>
<dbReference type="GO" id="GO:0051301">
    <property type="term" value="P:cell division"/>
    <property type="evidence" value="ECO:0007669"/>
    <property type="project" value="UniProtKB-KW"/>
</dbReference>
<comment type="caution">
    <text evidence="8">The sequence shown here is derived from an EMBL/GenBank/DDBJ whole genome shotgun (WGS) entry which is preliminary data.</text>
</comment>
<feature type="repeat" description="TPR" evidence="7">
    <location>
        <begin position="386"/>
        <end position="419"/>
    </location>
</feature>
<dbReference type="PANTHER" id="PTHR12558:SF9">
    <property type="entry name" value="CELL DIVISION CYCLE PROTEIN 16 HOMOLOG"/>
    <property type="match status" value="1"/>
</dbReference>
<dbReference type="Proteomes" id="UP000001396">
    <property type="component" value="Unassembled WGS sequence"/>
</dbReference>
<proteinExistence type="predicted"/>
<keyword evidence="2" id="KW-0677">Repeat</keyword>
<dbReference type="PANTHER" id="PTHR12558">
    <property type="entry name" value="CELL DIVISION CYCLE 16,23,27"/>
    <property type="match status" value="1"/>
</dbReference>
<dbReference type="RefSeq" id="XP_020438147.1">
    <property type="nucleotide sequence ID" value="XM_020572289.1"/>
</dbReference>
<organism evidence="8 9">
    <name type="scientific">Heterostelium pallidum (strain ATCC 26659 / Pp 5 / PN500)</name>
    <name type="common">Cellular slime mold</name>
    <name type="synonym">Polysphondylium pallidum</name>
    <dbReference type="NCBI Taxonomy" id="670386"/>
    <lineage>
        <taxon>Eukaryota</taxon>
        <taxon>Amoebozoa</taxon>
        <taxon>Evosea</taxon>
        <taxon>Eumycetozoa</taxon>
        <taxon>Dictyostelia</taxon>
        <taxon>Acytosteliales</taxon>
        <taxon>Acytosteliaceae</taxon>
        <taxon>Heterostelium</taxon>
    </lineage>
</organism>
<name>D3AYL4_HETP5</name>
<evidence type="ECO:0000256" key="5">
    <source>
        <dbReference type="ARBA" id="ARBA00022803"/>
    </source>
</evidence>
<keyword evidence="3" id="KW-0498">Mitosis</keyword>
<keyword evidence="4" id="KW-0833">Ubl conjugation pathway</keyword>
<dbReference type="GO" id="GO:0016567">
    <property type="term" value="P:protein ubiquitination"/>
    <property type="evidence" value="ECO:0007669"/>
    <property type="project" value="TreeGrafter"/>
</dbReference>
<evidence type="ECO:0000256" key="1">
    <source>
        <dbReference type="ARBA" id="ARBA00022618"/>
    </source>
</evidence>
<evidence type="ECO:0000313" key="9">
    <source>
        <dbReference type="Proteomes" id="UP000001396"/>
    </source>
</evidence>
<dbReference type="InParanoid" id="D3AYL4"/>